<dbReference type="SMART" id="SM00829">
    <property type="entry name" value="PKS_ER"/>
    <property type="match status" value="1"/>
</dbReference>
<dbReference type="InterPro" id="IPR036291">
    <property type="entry name" value="NAD(P)-bd_dom_sf"/>
</dbReference>
<name>A0A2U3LB47_9BACT</name>
<dbReference type="AlphaFoldDB" id="A0A2U3LB47"/>
<keyword evidence="2 4" id="KW-0560">Oxidoreductase</keyword>
<evidence type="ECO:0000313" key="4">
    <source>
        <dbReference type="EMBL" id="SPF48949.1"/>
    </source>
</evidence>
<dbReference type="InterPro" id="IPR047618">
    <property type="entry name" value="QOR-like"/>
</dbReference>
<dbReference type="EMBL" id="OMOD01000188">
    <property type="protein sequence ID" value="SPF48949.1"/>
    <property type="molecule type" value="Genomic_DNA"/>
</dbReference>
<dbReference type="Proteomes" id="UP000238701">
    <property type="component" value="Unassembled WGS sequence"/>
</dbReference>
<accession>A0A2U3LB47</accession>
<dbReference type="CDD" id="cd05286">
    <property type="entry name" value="QOR2"/>
    <property type="match status" value="1"/>
</dbReference>
<dbReference type="SUPFAM" id="SSF50129">
    <property type="entry name" value="GroES-like"/>
    <property type="match status" value="1"/>
</dbReference>
<organism evidence="4 5">
    <name type="scientific">Candidatus Sulfotelmatobacter kueseliae</name>
    <dbReference type="NCBI Taxonomy" id="2042962"/>
    <lineage>
        <taxon>Bacteria</taxon>
        <taxon>Pseudomonadati</taxon>
        <taxon>Acidobacteriota</taxon>
        <taxon>Terriglobia</taxon>
        <taxon>Terriglobales</taxon>
        <taxon>Candidatus Korobacteraceae</taxon>
        <taxon>Candidatus Sulfotelmatobacter</taxon>
    </lineage>
</organism>
<dbReference type="InterPro" id="IPR020843">
    <property type="entry name" value="ER"/>
</dbReference>
<evidence type="ECO:0000313" key="5">
    <source>
        <dbReference type="Proteomes" id="UP000238701"/>
    </source>
</evidence>
<dbReference type="SUPFAM" id="SSF51735">
    <property type="entry name" value="NAD(P)-binding Rossmann-fold domains"/>
    <property type="match status" value="1"/>
</dbReference>
<dbReference type="InterPro" id="IPR013154">
    <property type="entry name" value="ADH-like_N"/>
</dbReference>
<proteinExistence type="predicted"/>
<sequence>MKAIRVQHTGGPEVMELVEIPVPQPKPAEALVKVTVAGVNSIDGHFRDGSFRAHLPLTPGQEGAGVVTAVGTQVKALKVGDRVAWSGTLGSYAEYVAAPEEHLVPVPAAISDEQATAAMMHGLTAHYLVNDAHKLKAGETALVHAAAGGVGLLVVQMAHAMGARVIGTASSAEKARLAREAGADEVIVYTEQDFEPEVKRLTGGKGVDVVYDGVGKATFEKNLNVMKLRGMLVIYGMSSGPVPPVDPAKLSEKGSLYMARTTLAHFTATREELVARTSALFGMIAEGKLKVRIAKKYPLAEAVEAHRDMEAHKVAGKLLLVP</sequence>
<dbReference type="PANTHER" id="PTHR48106">
    <property type="entry name" value="QUINONE OXIDOREDUCTASE PIG3-RELATED"/>
    <property type="match status" value="1"/>
</dbReference>
<gene>
    <name evidence="4" type="primary">qor</name>
    <name evidence="4" type="ORF">SBA1_90083</name>
</gene>
<evidence type="ECO:0000256" key="1">
    <source>
        <dbReference type="ARBA" id="ARBA00022857"/>
    </source>
</evidence>
<dbReference type="GO" id="GO:0035925">
    <property type="term" value="F:mRNA 3'-UTR AU-rich region binding"/>
    <property type="evidence" value="ECO:0007669"/>
    <property type="project" value="TreeGrafter"/>
</dbReference>
<dbReference type="GO" id="GO:0005829">
    <property type="term" value="C:cytosol"/>
    <property type="evidence" value="ECO:0007669"/>
    <property type="project" value="TreeGrafter"/>
</dbReference>
<dbReference type="GO" id="GO:0070402">
    <property type="term" value="F:NADPH binding"/>
    <property type="evidence" value="ECO:0007669"/>
    <property type="project" value="TreeGrafter"/>
</dbReference>
<dbReference type="Gene3D" id="3.40.50.720">
    <property type="entry name" value="NAD(P)-binding Rossmann-like Domain"/>
    <property type="match status" value="1"/>
</dbReference>
<dbReference type="FunFam" id="3.40.50.720:FF:000053">
    <property type="entry name" value="Quinone oxidoreductase 1"/>
    <property type="match status" value="1"/>
</dbReference>
<dbReference type="InterPro" id="IPR013149">
    <property type="entry name" value="ADH-like_C"/>
</dbReference>
<reference evidence="5" key="1">
    <citation type="submission" date="2018-02" db="EMBL/GenBank/DDBJ databases">
        <authorList>
            <person name="Hausmann B."/>
        </authorList>
    </citation>
    <scope>NUCLEOTIDE SEQUENCE [LARGE SCALE GENOMIC DNA]</scope>
    <source>
        <strain evidence="5">Peat soil MAG SbA1</strain>
    </source>
</reference>
<dbReference type="Pfam" id="PF08240">
    <property type="entry name" value="ADH_N"/>
    <property type="match status" value="1"/>
</dbReference>
<dbReference type="InterPro" id="IPR011032">
    <property type="entry name" value="GroES-like_sf"/>
</dbReference>
<evidence type="ECO:0000256" key="2">
    <source>
        <dbReference type="ARBA" id="ARBA00023002"/>
    </source>
</evidence>
<feature type="domain" description="Enoyl reductase (ER)" evidence="3">
    <location>
        <begin position="10"/>
        <end position="320"/>
    </location>
</feature>
<dbReference type="Gene3D" id="3.90.180.10">
    <property type="entry name" value="Medium-chain alcohol dehydrogenases, catalytic domain"/>
    <property type="match status" value="1"/>
</dbReference>
<dbReference type="OrthoDB" id="9792162at2"/>
<keyword evidence="1" id="KW-0521">NADP</keyword>
<dbReference type="PANTHER" id="PTHR48106:SF13">
    <property type="entry name" value="QUINONE OXIDOREDUCTASE-RELATED"/>
    <property type="match status" value="1"/>
</dbReference>
<dbReference type="EC" id="1.6.5.5" evidence="4"/>
<dbReference type="GO" id="GO:0003960">
    <property type="term" value="F:quinone reductase (NADPH) activity"/>
    <property type="evidence" value="ECO:0007669"/>
    <property type="project" value="UniProtKB-EC"/>
</dbReference>
<dbReference type="Pfam" id="PF00107">
    <property type="entry name" value="ADH_zinc_N"/>
    <property type="match status" value="1"/>
</dbReference>
<protein>
    <submittedName>
        <fullName evidence="4">Quinone oxidoreductase, NADPH-dependent</fullName>
        <ecNumber evidence="4">1.6.5.5</ecNumber>
    </submittedName>
</protein>
<evidence type="ECO:0000259" key="3">
    <source>
        <dbReference type="SMART" id="SM00829"/>
    </source>
</evidence>